<evidence type="ECO:0000313" key="1">
    <source>
        <dbReference type="EMBL" id="CAB5224478.1"/>
    </source>
</evidence>
<organism evidence="1">
    <name type="scientific">uncultured Caudovirales phage</name>
    <dbReference type="NCBI Taxonomy" id="2100421"/>
    <lineage>
        <taxon>Viruses</taxon>
        <taxon>Duplodnaviria</taxon>
        <taxon>Heunggongvirae</taxon>
        <taxon>Uroviricota</taxon>
        <taxon>Caudoviricetes</taxon>
        <taxon>Peduoviridae</taxon>
        <taxon>Maltschvirus</taxon>
        <taxon>Maltschvirus maltsch</taxon>
    </lineage>
</organism>
<proteinExistence type="predicted"/>
<sequence>QQQAQNVNFDPSQVQQYMNPYLQGALNPQLDEARRQAQITAQPAMAKLTQAGGYGGGRQAILEAENQRNLNTNLANITAQGYKSAYDQAMKDAQYSTDLGLKGLSVATTANQAAGNIGAQQAQYGLQNLQALSTAGGIQQGQEQAGLNAQYNEYLRQQNYLPTALKNQQALISGMPGGTAAETYGAKPSDLATAVGTASGVAALINNMKAAGKDVPAINAALKAIGINPDTLKANTVPSGTYVADGSGADNPYINTPGSSSMGGFEPVYDQSGSYVGYYDENGEFQER</sequence>
<protein>
    <submittedName>
        <fullName evidence="1">Uncharacterized protein</fullName>
    </submittedName>
</protein>
<accession>A0A6J7X5T0</accession>
<gene>
    <name evidence="1" type="ORF">UFOVP393_102</name>
</gene>
<feature type="non-terminal residue" evidence="1">
    <location>
        <position position="1"/>
    </location>
</feature>
<name>A0A6J7X5T0_9CAUD</name>
<reference evidence="1" key="1">
    <citation type="submission" date="2020-05" db="EMBL/GenBank/DDBJ databases">
        <authorList>
            <person name="Chiriac C."/>
            <person name="Salcher M."/>
            <person name="Ghai R."/>
            <person name="Kavagutti S V."/>
        </authorList>
    </citation>
    <scope>NUCLEOTIDE SEQUENCE</scope>
</reference>
<dbReference type="EMBL" id="LR798335">
    <property type="protein sequence ID" value="CAB5224478.1"/>
    <property type="molecule type" value="Genomic_DNA"/>
</dbReference>